<protein>
    <submittedName>
        <fullName evidence="2">Tripartite tricarboxylate transporter substrate binding protein</fullName>
    </submittedName>
</protein>
<dbReference type="PANTHER" id="PTHR42928">
    <property type="entry name" value="TRICARBOXYLATE-BINDING PROTEIN"/>
    <property type="match status" value="1"/>
</dbReference>
<dbReference type="RefSeq" id="WP_343898093.1">
    <property type="nucleotide sequence ID" value="NZ_BAAAFZ010000104.1"/>
</dbReference>
<gene>
    <name evidence="2" type="ORF">GCM10009416_49060</name>
</gene>
<name>A0ABP3RE86_9PROT</name>
<dbReference type="PIRSF" id="PIRSF017082">
    <property type="entry name" value="YflP"/>
    <property type="match status" value="1"/>
</dbReference>
<dbReference type="Proteomes" id="UP001501588">
    <property type="component" value="Unassembled WGS sequence"/>
</dbReference>
<proteinExistence type="inferred from homology"/>
<dbReference type="Gene3D" id="3.40.190.10">
    <property type="entry name" value="Periplasmic binding protein-like II"/>
    <property type="match status" value="1"/>
</dbReference>
<keyword evidence="3" id="KW-1185">Reference proteome</keyword>
<comment type="caution">
    <text evidence="2">The sequence shown here is derived from an EMBL/GenBank/DDBJ whole genome shotgun (WGS) entry which is preliminary data.</text>
</comment>
<dbReference type="InterPro" id="IPR042100">
    <property type="entry name" value="Bug_dom1"/>
</dbReference>
<accession>A0ABP3RE86</accession>
<dbReference type="Pfam" id="PF03401">
    <property type="entry name" value="TctC"/>
    <property type="match status" value="1"/>
</dbReference>
<dbReference type="InterPro" id="IPR005064">
    <property type="entry name" value="BUG"/>
</dbReference>
<dbReference type="PANTHER" id="PTHR42928:SF5">
    <property type="entry name" value="BLR1237 PROTEIN"/>
    <property type="match status" value="1"/>
</dbReference>
<reference evidence="3" key="1">
    <citation type="journal article" date="2019" name="Int. J. Syst. Evol. Microbiol.">
        <title>The Global Catalogue of Microorganisms (GCM) 10K type strain sequencing project: providing services to taxonomists for standard genome sequencing and annotation.</title>
        <authorList>
            <consortium name="The Broad Institute Genomics Platform"/>
            <consortium name="The Broad Institute Genome Sequencing Center for Infectious Disease"/>
            <person name="Wu L."/>
            <person name="Ma J."/>
        </authorList>
    </citation>
    <scope>NUCLEOTIDE SEQUENCE [LARGE SCALE GENOMIC DNA]</scope>
    <source>
        <strain evidence="3">JCM 9933</strain>
    </source>
</reference>
<evidence type="ECO:0000313" key="3">
    <source>
        <dbReference type="Proteomes" id="UP001501588"/>
    </source>
</evidence>
<organism evidence="2 3">
    <name type="scientific">Craurococcus roseus</name>
    <dbReference type="NCBI Taxonomy" id="77585"/>
    <lineage>
        <taxon>Bacteria</taxon>
        <taxon>Pseudomonadati</taxon>
        <taxon>Pseudomonadota</taxon>
        <taxon>Alphaproteobacteria</taxon>
        <taxon>Acetobacterales</taxon>
        <taxon>Acetobacteraceae</taxon>
        <taxon>Craurococcus</taxon>
    </lineage>
</organism>
<dbReference type="Gene3D" id="3.40.190.150">
    <property type="entry name" value="Bordetella uptake gene, domain 1"/>
    <property type="match status" value="1"/>
</dbReference>
<evidence type="ECO:0000256" key="1">
    <source>
        <dbReference type="ARBA" id="ARBA00006987"/>
    </source>
</evidence>
<dbReference type="SUPFAM" id="SSF53850">
    <property type="entry name" value="Periplasmic binding protein-like II"/>
    <property type="match status" value="1"/>
</dbReference>
<dbReference type="CDD" id="cd07012">
    <property type="entry name" value="PBP2_Bug_TTT"/>
    <property type="match status" value="1"/>
</dbReference>
<evidence type="ECO:0000313" key="2">
    <source>
        <dbReference type="EMBL" id="GAA0605879.1"/>
    </source>
</evidence>
<comment type="similarity">
    <text evidence="1">Belongs to the UPF0065 (bug) family.</text>
</comment>
<dbReference type="EMBL" id="BAAAFZ010000104">
    <property type="protein sequence ID" value="GAA0605879.1"/>
    <property type="molecule type" value="Genomic_DNA"/>
</dbReference>
<sequence>MPANPALTRRAALGLIASAPAAPAVRAQGKFPDRPIRFLIPWPPGGSLDALHRTMFEIVGRDLGQSVVLENRPGARGTQAAIFLINQAKPDGYTLAHHHLSILRHPFLTKQPTWDPINDFTYIMQVSGFTFGTAVRSDSPYKAFRDLIDAAKRRPGALTYSTSGIATTNHIAMEEILEREGAQMTHVPFRGSQEGVTALLGKQIDVVADAQAWRPNVESGELRLLSVWTRDRLPTFPDAPTLRELGYDMVVTSPYGIVGPKGMQPEIVDILHRAFRKAYEDEASQAIIARWEMPKEYLGPAEYLSFAKDRVEYEKRMVARLKLSID</sequence>